<dbReference type="PANTHER" id="PTHR45829:SF1">
    <property type="entry name" value="CARRIER PROTEIN, PUTATIVE (AFU_ORTHOLOGUE AFUA_4G06780)-RELATED"/>
    <property type="match status" value="1"/>
</dbReference>
<keyword evidence="3 9" id="KW-0812">Transmembrane</keyword>
<proteinExistence type="inferred from homology"/>
<evidence type="ECO:0000256" key="5">
    <source>
        <dbReference type="ARBA" id="ARBA00022792"/>
    </source>
</evidence>
<organism evidence="12 13">
    <name type="scientific">Nadsonia fulvescens var. elongata DSM 6958</name>
    <dbReference type="NCBI Taxonomy" id="857566"/>
    <lineage>
        <taxon>Eukaryota</taxon>
        <taxon>Fungi</taxon>
        <taxon>Dikarya</taxon>
        <taxon>Ascomycota</taxon>
        <taxon>Saccharomycotina</taxon>
        <taxon>Dipodascomycetes</taxon>
        <taxon>Dipodascales</taxon>
        <taxon>Dipodascales incertae sedis</taxon>
        <taxon>Nadsonia</taxon>
    </lineage>
</organism>
<evidence type="ECO:0000256" key="6">
    <source>
        <dbReference type="ARBA" id="ARBA00022989"/>
    </source>
</evidence>
<dbReference type="EMBL" id="KV454406">
    <property type="protein sequence ID" value="ODQ68553.1"/>
    <property type="molecule type" value="Genomic_DNA"/>
</dbReference>
<dbReference type="OrthoDB" id="10266426at2759"/>
<dbReference type="InterPro" id="IPR049562">
    <property type="entry name" value="SLC25A33/36-like"/>
</dbReference>
<dbReference type="Pfam" id="PF00153">
    <property type="entry name" value="Mito_carr"/>
    <property type="match status" value="3"/>
</dbReference>
<dbReference type="Proteomes" id="UP000095009">
    <property type="component" value="Unassembled WGS sequence"/>
</dbReference>
<feature type="transmembrane region" description="Helical" evidence="11">
    <location>
        <begin position="143"/>
        <end position="169"/>
    </location>
</feature>
<keyword evidence="6 11" id="KW-1133">Transmembrane helix</keyword>
<feature type="repeat" description="Solcar" evidence="9">
    <location>
        <begin position="25"/>
        <end position="133"/>
    </location>
</feature>
<dbReference type="FunFam" id="1.50.40.10:FF:000075">
    <property type="entry name" value="Nicotinamide adenine dinucleotide transporter 2, mitochondrial"/>
    <property type="match status" value="1"/>
</dbReference>
<dbReference type="Gene3D" id="1.50.40.10">
    <property type="entry name" value="Mitochondrial carrier domain"/>
    <property type="match status" value="1"/>
</dbReference>
<evidence type="ECO:0000256" key="7">
    <source>
        <dbReference type="ARBA" id="ARBA00023128"/>
    </source>
</evidence>
<sequence>MNPSPTFPGVNHQPAAFRRWLANANVSTIYAVSGAMAGMISGVAVCPFDVAKTKLQAQGGLIALNLNSSNPTLAAEARAAAHQPKYHGIVGTLKTIVAEDGPRGLYKGLVPIMLGYLPTWMVYFSAYESTKNHLNRIESLGQYAFVSHMLAAITAGSLSTISTNPIWVVKTRLMSQGPNTPWQYKGTLDAIRTMYRREGIWVFYSGLGPALLGLVHVAIQFPLYERFKKILECDKPGNNDLGKNNMIPNLIMASSLSKMCASSITYPHEVIRTRMQIQTVTTKTISTNKNPEKGTAKLKYRGIYRTFKILLREEGWRIFYSGFGTNLIRTVPSSAITLVSFELVSEYMKDIQQKERLERIG</sequence>
<comment type="subcellular location">
    <subcellularLocation>
        <location evidence="1">Mitochondrion inner membrane</location>
        <topology evidence="1">Multi-pass membrane protein</topology>
    </subcellularLocation>
</comment>
<dbReference type="GO" id="GO:1990519">
    <property type="term" value="P:pyrimidine nucleotide import into mitochondrion"/>
    <property type="evidence" value="ECO:0007669"/>
    <property type="project" value="TreeGrafter"/>
</dbReference>
<evidence type="ECO:0000256" key="3">
    <source>
        <dbReference type="ARBA" id="ARBA00022692"/>
    </source>
</evidence>
<name>A0A1E3PSZ8_9ASCO</name>
<evidence type="ECO:0000256" key="9">
    <source>
        <dbReference type="PROSITE-ProRule" id="PRU00282"/>
    </source>
</evidence>
<evidence type="ECO:0000256" key="10">
    <source>
        <dbReference type="RuleBase" id="RU000488"/>
    </source>
</evidence>
<dbReference type="InterPro" id="IPR023395">
    <property type="entry name" value="MCP_dom_sf"/>
</dbReference>
<feature type="transmembrane region" description="Helical" evidence="11">
    <location>
        <begin position="201"/>
        <end position="223"/>
    </location>
</feature>
<keyword evidence="2 10" id="KW-0813">Transport</keyword>
<dbReference type="SUPFAM" id="SSF103506">
    <property type="entry name" value="Mitochondrial carrier"/>
    <property type="match status" value="1"/>
</dbReference>
<evidence type="ECO:0000256" key="8">
    <source>
        <dbReference type="ARBA" id="ARBA00023136"/>
    </source>
</evidence>
<keyword evidence="13" id="KW-1185">Reference proteome</keyword>
<keyword evidence="4" id="KW-0677">Repeat</keyword>
<dbReference type="AlphaFoldDB" id="A0A1E3PSZ8"/>
<accession>A0A1E3PSZ8</accession>
<dbReference type="InterPro" id="IPR002067">
    <property type="entry name" value="MCP"/>
</dbReference>
<feature type="repeat" description="Solcar" evidence="9">
    <location>
        <begin position="143"/>
        <end position="230"/>
    </location>
</feature>
<protein>
    <submittedName>
        <fullName evidence="12">Mitochondrial carrier</fullName>
    </submittedName>
</protein>
<evidence type="ECO:0000313" key="13">
    <source>
        <dbReference type="Proteomes" id="UP000095009"/>
    </source>
</evidence>
<dbReference type="PANTHER" id="PTHR45829">
    <property type="entry name" value="MITOCHONDRIAL CARRIER PROTEIN RIM2"/>
    <property type="match status" value="1"/>
</dbReference>
<dbReference type="PROSITE" id="PS50920">
    <property type="entry name" value="SOLCAR"/>
    <property type="match status" value="3"/>
</dbReference>
<keyword evidence="5" id="KW-0999">Mitochondrion inner membrane</keyword>
<evidence type="ECO:0000313" key="12">
    <source>
        <dbReference type="EMBL" id="ODQ68553.1"/>
    </source>
</evidence>
<reference evidence="12 13" key="1">
    <citation type="journal article" date="2016" name="Proc. Natl. Acad. Sci. U.S.A.">
        <title>Comparative genomics of biotechnologically important yeasts.</title>
        <authorList>
            <person name="Riley R."/>
            <person name="Haridas S."/>
            <person name="Wolfe K.H."/>
            <person name="Lopes M.R."/>
            <person name="Hittinger C.T."/>
            <person name="Goeker M."/>
            <person name="Salamov A.A."/>
            <person name="Wisecaver J.H."/>
            <person name="Long T.M."/>
            <person name="Calvey C.H."/>
            <person name="Aerts A.L."/>
            <person name="Barry K.W."/>
            <person name="Choi C."/>
            <person name="Clum A."/>
            <person name="Coughlan A.Y."/>
            <person name="Deshpande S."/>
            <person name="Douglass A.P."/>
            <person name="Hanson S.J."/>
            <person name="Klenk H.-P."/>
            <person name="LaButti K.M."/>
            <person name="Lapidus A."/>
            <person name="Lindquist E.A."/>
            <person name="Lipzen A.M."/>
            <person name="Meier-Kolthoff J.P."/>
            <person name="Ohm R.A."/>
            <person name="Otillar R.P."/>
            <person name="Pangilinan J.L."/>
            <person name="Peng Y."/>
            <person name="Rokas A."/>
            <person name="Rosa C.A."/>
            <person name="Scheuner C."/>
            <person name="Sibirny A.A."/>
            <person name="Slot J.C."/>
            <person name="Stielow J.B."/>
            <person name="Sun H."/>
            <person name="Kurtzman C.P."/>
            <person name="Blackwell M."/>
            <person name="Grigoriev I.V."/>
            <person name="Jeffries T.W."/>
        </authorList>
    </citation>
    <scope>NUCLEOTIDE SEQUENCE [LARGE SCALE GENOMIC DNA]</scope>
    <source>
        <strain evidence="12 13">DSM 6958</strain>
    </source>
</reference>
<keyword evidence="8 9" id="KW-0472">Membrane</keyword>
<evidence type="ECO:0000256" key="1">
    <source>
        <dbReference type="ARBA" id="ARBA00004448"/>
    </source>
</evidence>
<evidence type="ECO:0000256" key="4">
    <source>
        <dbReference type="ARBA" id="ARBA00022737"/>
    </source>
</evidence>
<comment type="similarity">
    <text evidence="10">Belongs to the mitochondrial carrier (TC 2.A.29) family.</text>
</comment>
<gene>
    <name evidence="12" type="ORF">NADFUDRAFT_81473</name>
</gene>
<feature type="repeat" description="Solcar" evidence="9">
    <location>
        <begin position="245"/>
        <end position="347"/>
    </location>
</feature>
<feature type="transmembrane region" description="Helical" evidence="11">
    <location>
        <begin position="104"/>
        <end position="123"/>
    </location>
</feature>
<evidence type="ECO:0000256" key="11">
    <source>
        <dbReference type="SAM" id="Phobius"/>
    </source>
</evidence>
<dbReference type="GO" id="GO:0015218">
    <property type="term" value="F:pyrimidine nucleotide transmembrane transporter activity"/>
    <property type="evidence" value="ECO:0007669"/>
    <property type="project" value="InterPro"/>
</dbReference>
<dbReference type="InterPro" id="IPR018108">
    <property type="entry name" value="MCP_transmembrane"/>
</dbReference>
<feature type="transmembrane region" description="Helical" evidence="11">
    <location>
        <begin position="28"/>
        <end position="48"/>
    </location>
</feature>
<keyword evidence="7" id="KW-0496">Mitochondrion</keyword>
<dbReference type="GO" id="GO:0005743">
    <property type="term" value="C:mitochondrial inner membrane"/>
    <property type="evidence" value="ECO:0007669"/>
    <property type="project" value="UniProtKB-SubCell"/>
</dbReference>
<dbReference type="PRINTS" id="PR00926">
    <property type="entry name" value="MITOCARRIER"/>
</dbReference>
<evidence type="ECO:0000256" key="2">
    <source>
        <dbReference type="ARBA" id="ARBA00022448"/>
    </source>
</evidence>